<dbReference type="GO" id="GO:0046983">
    <property type="term" value="F:protein dimerization activity"/>
    <property type="evidence" value="ECO:0007669"/>
    <property type="project" value="InterPro"/>
</dbReference>
<dbReference type="Proteomes" id="UP000266552">
    <property type="component" value="Chromosome"/>
</dbReference>
<dbReference type="AlphaFoldDB" id="A0A385TYA5"/>
<protein>
    <recommendedName>
        <fullName evidence="2">histidine kinase</fullName>
        <ecNumber evidence="2">2.7.13.3</ecNumber>
    </recommendedName>
</protein>
<evidence type="ECO:0000256" key="2">
    <source>
        <dbReference type="ARBA" id="ARBA00012438"/>
    </source>
</evidence>
<keyword evidence="8" id="KW-0472">Membrane</keyword>
<organism evidence="10 11">
    <name type="scientific">Paenibacillus lautus</name>
    <name type="common">Bacillus lautus</name>
    <dbReference type="NCBI Taxonomy" id="1401"/>
    <lineage>
        <taxon>Bacteria</taxon>
        <taxon>Bacillati</taxon>
        <taxon>Bacillota</taxon>
        <taxon>Bacilli</taxon>
        <taxon>Bacillales</taxon>
        <taxon>Paenibacillaceae</taxon>
        <taxon>Paenibacillus</taxon>
    </lineage>
</organism>
<evidence type="ECO:0000313" key="10">
    <source>
        <dbReference type="EMBL" id="AYB47387.1"/>
    </source>
</evidence>
<dbReference type="EMBL" id="CP032412">
    <property type="protein sequence ID" value="AYB47387.1"/>
    <property type="molecule type" value="Genomic_DNA"/>
</dbReference>
<dbReference type="SMART" id="SM00387">
    <property type="entry name" value="HATPase_c"/>
    <property type="match status" value="1"/>
</dbReference>
<proteinExistence type="predicted"/>
<sequence>MFYKLYPRDQIKNYLLIDIILTVFLCYRVFNSDTALGLWGTLLVLLLFLASFYVALWRRGGWLLAAALSGLSAIAVFGVYAGPSTMMFGIIFADLLGRSKSKGHIAIGSAAIALSYLLVFVIRQEPLLETSNAIYLPVMIIQSVYPIVIYIKEKAKSLQGELDEANEQIAKYIQQEERQRIARDLHDTLGQTLMMIKMKSELATKWVDKDPSQAKRELGEILDTTRTALKQVRELVSDMKFISLASELEHSAKLLHTAGIALTIENPEKPPLLSSVEETMLALCVREAMTNIIKHSRAKRCTVKLETKDHAFVIHIADDGVGLAGHGGGNGIPSILERMKTLGGSSAIDPSPQGGTKVSLKLPLRRHEKEDAS</sequence>
<evidence type="ECO:0000256" key="8">
    <source>
        <dbReference type="SAM" id="Phobius"/>
    </source>
</evidence>
<keyword evidence="8" id="KW-1133">Transmembrane helix</keyword>
<feature type="transmembrane region" description="Helical" evidence="8">
    <location>
        <begin position="36"/>
        <end position="56"/>
    </location>
</feature>
<evidence type="ECO:0000256" key="3">
    <source>
        <dbReference type="ARBA" id="ARBA00022679"/>
    </source>
</evidence>
<dbReference type="InterPro" id="IPR050482">
    <property type="entry name" value="Sensor_HK_TwoCompSys"/>
</dbReference>
<feature type="transmembrane region" description="Helical" evidence="8">
    <location>
        <begin position="103"/>
        <end position="122"/>
    </location>
</feature>
<feature type="region of interest" description="Disordered" evidence="7">
    <location>
        <begin position="343"/>
        <end position="373"/>
    </location>
</feature>
<feature type="domain" description="Histidine kinase/HSP90-like ATPase" evidence="9">
    <location>
        <begin position="276"/>
        <end position="366"/>
    </location>
</feature>
<dbReference type="Gene3D" id="1.20.5.1930">
    <property type="match status" value="1"/>
</dbReference>
<dbReference type="InterPro" id="IPR003594">
    <property type="entry name" value="HATPase_dom"/>
</dbReference>
<dbReference type="Pfam" id="PF07730">
    <property type="entry name" value="HisKA_3"/>
    <property type="match status" value="1"/>
</dbReference>
<evidence type="ECO:0000256" key="5">
    <source>
        <dbReference type="ARBA" id="ARBA00023012"/>
    </source>
</evidence>
<keyword evidence="5" id="KW-0902">Two-component regulatory system</keyword>
<dbReference type="RefSeq" id="WP_119850818.1">
    <property type="nucleotide sequence ID" value="NZ_CP032412.1"/>
</dbReference>
<keyword evidence="11" id="KW-1185">Reference proteome</keyword>
<feature type="coiled-coil region" evidence="6">
    <location>
        <begin position="148"/>
        <end position="182"/>
    </location>
</feature>
<feature type="transmembrane region" description="Helical" evidence="8">
    <location>
        <begin position="63"/>
        <end position="83"/>
    </location>
</feature>
<gene>
    <name evidence="10" type="ORF">D5F53_30615</name>
</gene>
<dbReference type="GO" id="GO:0000155">
    <property type="term" value="F:phosphorelay sensor kinase activity"/>
    <property type="evidence" value="ECO:0007669"/>
    <property type="project" value="InterPro"/>
</dbReference>
<evidence type="ECO:0000313" key="11">
    <source>
        <dbReference type="Proteomes" id="UP000266552"/>
    </source>
</evidence>
<dbReference type="PANTHER" id="PTHR24421">
    <property type="entry name" value="NITRATE/NITRITE SENSOR PROTEIN NARX-RELATED"/>
    <property type="match status" value="1"/>
</dbReference>
<keyword evidence="6" id="KW-0175">Coiled coil</keyword>
<accession>A0A385TYA5</accession>
<reference evidence="10 11" key="1">
    <citation type="submission" date="2018-09" db="EMBL/GenBank/DDBJ databases">
        <title>Genome Sequence of Paenibacillus lautus Strain E7593-69, Azo Dye-Degrading Bacteria, Isolated from Commercial Tattoo Inks.</title>
        <authorList>
            <person name="Nho S.W."/>
            <person name="Kim S.-J."/>
            <person name="Kweon O."/>
            <person name="Cerniglia C.E."/>
        </authorList>
    </citation>
    <scope>NUCLEOTIDE SEQUENCE [LARGE SCALE GENOMIC DNA]</scope>
    <source>
        <strain evidence="10 11">E7593-69</strain>
    </source>
</reference>
<name>A0A385TYA5_PAELA</name>
<dbReference type="Gene3D" id="3.30.565.10">
    <property type="entry name" value="Histidine kinase-like ATPase, C-terminal domain"/>
    <property type="match status" value="1"/>
</dbReference>
<dbReference type="Pfam" id="PF02518">
    <property type="entry name" value="HATPase_c"/>
    <property type="match status" value="1"/>
</dbReference>
<evidence type="ECO:0000256" key="4">
    <source>
        <dbReference type="ARBA" id="ARBA00022777"/>
    </source>
</evidence>
<keyword evidence="8" id="KW-0812">Transmembrane</keyword>
<evidence type="ECO:0000256" key="1">
    <source>
        <dbReference type="ARBA" id="ARBA00000085"/>
    </source>
</evidence>
<evidence type="ECO:0000256" key="6">
    <source>
        <dbReference type="SAM" id="Coils"/>
    </source>
</evidence>
<dbReference type="SUPFAM" id="SSF55874">
    <property type="entry name" value="ATPase domain of HSP90 chaperone/DNA topoisomerase II/histidine kinase"/>
    <property type="match status" value="1"/>
</dbReference>
<evidence type="ECO:0000256" key="7">
    <source>
        <dbReference type="SAM" id="MobiDB-lite"/>
    </source>
</evidence>
<keyword evidence="4 10" id="KW-0418">Kinase</keyword>
<dbReference type="PANTHER" id="PTHR24421:SF63">
    <property type="entry name" value="SENSOR HISTIDINE KINASE DESK"/>
    <property type="match status" value="1"/>
</dbReference>
<comment type="catalytic activity">
    <reaction evidence="1">
        <text>ATP + protein L-histidine = ADP + protein N-phospho-L-histidine.</text>
        <dbReference type="EC" id="2.7.13.3"/>
    </reaction>
</comment>
<dbReference type="CDD" id="cd16917">
    <property type="entry name" value="HATPase_UhpB-NarQ-NarX-like"/>
    <property type="match status" value="1"/>
</dbReference>
<feature type="transmembrane region" description="Helical" evidence="8">
    <location>
        <begin position="12"/>
        <end position="30"/>
    </location>
</feature>
<evidence type="ECO:0000259" key="9">
    <source>
        <dbReference type="SMART" id="SM00387"/>
    </source>
</evidence>
<dbReference type="EC" id="2.7.13.3" evidence="2"/>
<feature type="transmembrane region" description="Helical" evidence="8">
    <location>
        <begin position="134"/>
        <end position="151"/>
    </location>
</feature>
<dbReference type="GO" id="GO:0016020">
    <property type="term" value="C:membrane"/>
    <property type="evidence" value="ECO:0007669"/>
    <property type="project" value="InterPro"/>
</dbReference>
<keyword evidence="3" id="KW-0808">Transferase</keyword>
<dbReference type="InterPro" id="IPR011712">
    <property type="entry name" value="Sig_transdc_His_kin_sub3_dim/P"/>
</dbReference>
<dbReference type="InterPro" id="IPR036890">
    <property type="entry name" value="HATPase_C_sf"/>
</dbReference>
<dbReference type="KEGG" id="plw:D5F53_30615"/>